<dbReference type="Pfam" id="PF02852">
    <property type="entry name" value="Pyr_redox_dim"/>
    <property type="match status" value="1"/>
</dbReference>
<evidence type="ECO:0000313" key="7">
    <source>
        <dbReference type="Proteomes" id="UP001501666"/>
    </source>
</evidence>
<dbReference type="InterPro" id="IPR004099">
    <property type="entry name" value="Pyr_nucl-diS_OxRdtase_dimer"/>
</dbReference>
<dbReference type="InterPro" id="IPR023753">
    <property type="entry name" value="FAD/NAD-binding_dom"/>
</dbReference>
<accession>A0ABN3SR70</accession>
<comment type="caution">
    <text evidence="6">The sequence shown here is derived from an EMBL/GenBank/DDBJ whole genome shotgun (WGS) entry which is preliminary data.</text>
</comment>
<proteinExistence type="predicted"/>
<organism evidence="6 7">
    <name type="scientific">Nonomuraea recticatena</name>
    <dbReference type="NCBI Taxonomy" id="46178"/>
    <lineage>
        <taxon>Bacteria</taxon>
        <taxon>Bacillati</taxon>
        <taxon>Actinomycetota</taxon>
        <taxon>Actinomycetes</taxon>
        <taxon>Streptosporangiales</taxon>
        <taxon>Streptosporangiaceae</taxon>
        <taxon>Nonomuraea</taxon>
    </lineage>
</organism>
<dbReference type="Gene3D" id="3.30.390.30">
    <property type="match status" value="1"/>
</dbReference>
<evidence type="ECO:0000256" key="2">
    <source>
        <dbReference type="ARBA" id="ARBA00022630"/>
    </source>
</evidence>
<evidence type="ECO:0000256" key="1">
    <source>
        <dbReference type="ARBA" id="ARBA00001974"/>
    </source>
</evidence>
<dbReference type="SUPFAM" id="SSF51905">
    <property type="entry name" value="FAD/NAD(P)-binding domain"/>
    <property type="match status" value="1"/>
</dbReference>
<feature type="domain" description="Pyridine nucleotide-disulphide oxidoreductase dimerisation" evidence="4">
    <location>
        <begin position="317"/>
        <end position="420"/>
    </location>
</feature>
<dbReference type="PRINTS" id="PR00368">
    <property type="entry name" value="FADPNR"/>
</dbReference>
<keyword evidence="3" id="KW-0274">FAD</keyword>
<evidence type="ECO:0000259" key="4">
    <source>
        <dbReference type="Pfam" id="PF02852"/>
    </source>
</evidence>
<dbReference type="Pfam" id="PF07992">
    <property type="entry name" value="Pyr_redox_2"/>
    <property type="match status" value="1"/>
</dbReference>
<evidence type="ECO:0000259" key="5">
    <source>
        <dbReference type="Pfam" id="PF07992"/>
    </source>
</evidence>
<dbReference type="Gene3D" id="3.50.50.60">
    <property type="entry name" value="FAD/NAD(P)-binding domain"/>
    <property type="match status" value="2"/>
</dbReference>
<reference evidence="6 7" key="1">
    <citation type="journal article" date="2019" name="Int. J. Syst. Evol. Microbiol.">
        <title>The Global Catalogue of Microorganisms (GCM) 10K type strain sequencing project: providing services to taxonomists for standard genome sequencing and annotation.</title>
        <authorList>
            <consortium name="The Broad Institute Genomics Platform"/>
            <consortium name="The Broad Institute Genome Sequencing Center for Infectious Disease"/>
            <person name="Wu L."/>
            <person name="Ma J."/>
        </authorList>
    </citation>
    <scope>NUCLEOTIDE SEQUENCE [LARGE SCALE GENOMIC DNA]</scope>
    <source>
        <strain evidence="6 7">JCM 6835</strain>
    </source>
</reference>
<evidence type="ECO:0000256" key="3">
    <source>
        <dbReference type="ARBA" id="ARBA00022827"/>
    </source>
</evidence>
<dbReference type="InterPro" id="IPR016156">
    <property type="entry name" value="FAD/NAD-linked_Rdtase_dimer_sf"/>
</dbReference>
<evidence type="ECO:0000313" key="6">
    <source>
        <dbReference type="EMBL" id="GAA2682756.1"/>
    </source>
</evidence>
<dbReference type="PANTHER" id="PTHR43014:SF2">
    <property type="entry name" value="MERCURIC REDUCTASE"/>
    <property type="match status" value="1"/>
</dbReference>
<dbReference type="SUPFAM" id="SSF55424">
    <property type="entry name" value="FAD/NAD-linked reductases, dimerisation (C-terminal) domain"/>
    <property type="match status" value="1"/>
</dbReference>
<sequence length="428" mass="45011">MIVLGMGPGGEDVAGRLAEAGLRVAGVEANLVGGECPYWGCIPSKMMLHAADQVEKGALPPDWGPLARRIREEATDDWNDKVAADRFTGKGGHLVRGHGRITGAGEVTVGDQVIRASRGIVIASGSQPAVPPIDGLEGTPYWTNHQAIETETVPESLIVLGGGAVGVELAQVFSRFGARVTVLEGLDRLVAIEEPEAGELIAKAFADEGIDVRTGVKVSRVTYGEDGFTLAGVTARRLLVATGRRVDLKALGVAAIGLDESARAIPVDGRMRAAEDVWALGDAVGKGAFTHMSMYHADIIVKEILGEPAYEAEYHAVPRVTFTDPEVGAVGLTEAQAREKGLDVCVGFTDLAESTRGWIAQARGFVKLVAADGVLVGATSAGPSGGEVLSMLTLAVHERVPVRRLNQMIYAYPTFHRAVSAALADLDR</sequence>
<keyword evidence="2" id="KW-0285">Flavoprotein</keyword>
<name>A0ABN3SR70_9ACTN</name>
<dbReference type="PRINTS" id="PR00411">
    <property type="entry name" value="PNDRDTASEI"/>
</dbReference>
<dbReference type="EMBL" id="BAAATE010000023">
    <property type="protein sequence ID" value="GAA2682756.1"/>
    <property type="molecule type" value="Genomic_DNA"/>
</dbReference>
<comment type="cofactor">
    <cofactor evidence="1">
        <name>FAD</name>
        <dbReference type="ChEBI" id="CHEBI:57692"/>
    </cofactor>
</comment>
<dbReference type="PANTHER" id="PTHR43014">
    <property type="entry name" value="MERCURIC REDUCTASE"/>
    <property type="match status" value="1"/>
</dbReference>
<gene>
    <name evidence="6" type="ORF">GCM10010412_068140</name>
</gene>
<keyword evidence="7" id="KW-1185">Reference proteome</keyword>
<dbReference type="Proteomes" id="UP001501666">
    <property type="component" value="Unassembled WGS sequence"/>
</dbReference>
<protein>
    <submittedName>
        <fullName evidence="6">NAD(P)/FAD-dependent oxidoreductase</fullName>
    </submittedName>
</protein>
<feature type="domain" description="FAD/NAD(P)-binding" evidence="5">
    <location>
        <begin position="2"/>
        <end position="295"/>
    </location>
</feature>
<dbReference type="InterPro" id="IPR036188">
    <property type="entry name" value="FAD/NAD-bd_sf"/>
</dbReference>